<dbReference type="InterPro" id="IPR045357">
    <property type="entry name" value="Aminopeptidase_N-like_N"/>
</dbReference>
<dbReference type="FunFam" id="2.60.40.1840:FF:000001">
    <property type="entry name" value="Aminopeptidase N"/>
    <property type="match status" value="1"/>
</dbReference>
<gene>
    <name evidence="17" type="ORF">FHS30_001739</name>
</gene>
<dbReference type="InterPro" id="IPR035414">
    <property type="entry name" value="Peptidase_M1_pepN_Ig-like"/>
</dbReference>
<dbReference type="Pfam" id="PF17900">
    <property type="entry name" value="Peptidase_M1_N"/>
    <property type="match status" value="1"/>
</dbReference>
<dbReference type="InterPro" id="IPR042097">
    <property type="entry name" value="Aminopeptidase_N-like_N_sf"/>
</dbReference>
<comment type="catalytic activity">
    <reaction evidence="1">
        <text>Release of an N-terminal amino acid, Xaa-|-Yaa- from a peptide, amide or arylamide. Xaa is preferably Ala, but may be most amino acids including Pro (slow action). When a terminal hydrophobic residue is followed by a prolyl residue, the two may be released as an intact Xaa-Pro dipeptide.</text>
        <dbReference type="EC" id="3.4.11.2"/>
    </reaction>
</comment>
<dbReference type="Pfam" id="PF17432">
    <property type="entry name" value="DUF3458_C"/>
    <property type="match status" value="1"/>
</dbReference>
<dbReference type="GO" id="GO:0016285">
    <property type="term" value="F:alanyl aminopeptidase activity"/>
    <property type="evidence" value="ECO:0007669"/>
    <property type="project" value="UniProtKB-EC"/>
</dbReference>
<accession>A0A839UT73</accession>
<evidence type="ECO:0000259" key="16">
    <source>
        <dbReference type="Pfam" id="PF17900"/>
    </source>
</evidence>
<dbReference type="GO" id="GO:0006508">
    <property type="term" value="P:proteolysis"/>
    <property type="evidence" value="ECO:0007669"/>
    <property type="project" value="UniProtKB-UniRule"/>
</dbReference>
<keyword evidence="8" id="KW-0479">Metal-binding</keyword>
<dbReference type="Pfam" id="PF01433">
    <property type="entry name" value="Peptidase_M1"/>
    <property type="match status" value="1"/>
</dbReference>
<dbReference type="EC" id="3.4.11.2" evidence="4 12"/>
<dbReference type="InterPro" id="IPR014782">
    <property type="entry name" value="Peptidase_M1_dom"/>
</dbReference>
<dbReference type="Proteomes" id="UP000559987">
    <property type="component" value="Unassembled WGS sequence"/>
</dbReference>
<keyword evidence="7" id="KW-0645">Protease</keyword>
<dbReference type="InterPro" id="IPR037144">
    <property type="entry name" value="Peptidase_M1_pepN_C_sf"/>
</dbReference>
<evidence type="ECO:0000256" key="9">
    <source>
        <dbReference type="ARBA" id="ARBA00022801"/>
    </source>
</evidence>
<feature type="domain" description="Peptidase M1 alanyl aminopeptidase C-terminal" evidence="15">
    <location>
        <begin position="561"/>
        <end position="877"/>
    </location>
</feature>
<keyword evidence="18" id="KW-1185">Reference proteome</keyword>
<comment type="cofactor">
    <cofactor evidence="2">
        <name>Zn(2+)</name>
        <dbReference type="ChEBI" id="CHEBI:29105"/>
    </cofactor>
</comment>
<dbReference type="PANTHER" id="PTHR46322:SF1">
    <property type="entry name" value="PUROMYCIN-SENSITIVE AMINOPEPTIDASE"/>
    <property type="match status" value="1"/>
</dbReference>
<dbReference type="NCBIfam" id="TIGR02414">
    <property type="entry name" value="pepN_proteo"/>
    <property type="match status" value="1"/>
</dbReference>
<organism evidence="17 18">
    <name type="scientific">Simiduia aestuariiviva</name>
    <dbReference type="NCBI Taxonomy" id="1510459"/>
    <lineage>
        <taxon>Bacteria</taxon>
        <taxon>Pseudomonadati</taxon>
        <taxon>Pseudomonadota</taxon>
        <taxon>Gammaproteobacteria</taxon>
        <taxon>Cellvibrionales</taxon>
        <taxon>Cellvibrionaceae</taxon>
        <taxon>Simiduia</taxon>
    </lineage>
</organism>
<evidence type="ECO:0000256" key="4">
    <source>
        <dbReference type="ARBA" id="ARBA00012564"/>
    </source>
</evidence>
<sequence length="878" mass="98651">MNAIQQPSAIYLADYREPTHWIDETHLDVVIFPDQTRVTARLKITPNAARAVSELVLDGEGLQTQAIYWNDARLTQDDFDECDGKLRLKQINESGWLTTEVIICPESNTALEGLYRSRTMYCTQCEAEGFRKITWYLDRPDVMSVFTTRLEADQSLCPVLLSNGNLVASGSLPNGRHFATWHDPHKKPSYLFALVAGQLSCVKDQFVTASNRSVAIEVYVEPKDLDKCSHAIDSLKRAMRWDEQNYGREYDLDIYMIVAVDDFNMGAMENKGLNIFNTSCVLASAATTTDIGFQRVEAVVAHEYFHNWSGNRVTCRDWFQLSLKEGFTVYRDAEFSADMNSSTVKRIEDVNLLRTAQFAEDAGPLAHPVRPASFIEISNFYTLTVYEKGAELVRMLATLLGPEYFRKGTDLYFERHDGEAVTCDDFVASMEAVSSRDLSQFKRWYSQAGTPELIVSSQYSEAYKTFRLTIEQRCPPTPEAAEKAPFHIPIRVSLLGAAGALPLKLANQAVGDLPEDNTEMILELTKSEQTFEFAGVHERPVPSLLRGFSAPVNLRYAYSETELITLLMQDTDLFNRWSASQELGVLAVSNAIKAGTCELSGDWVNALQANLQRDDLDPAVMAYMLQIPSVNYLHDRFPETDILTLHQTRQDLVRRLALSLADALREKVLAYDMRQPYEVSAAAVAVRSLSNTALLLLAEAKDPLALRESITRFKHANNMTDQLAGLRAIARCQSDNVVKEHLAAFYSQWKDEALVVNQWLSLQATRDEADTLVAVQSLTSHPCFSWNNPNKVRALAGAFANQNPGQFHRDDGAGYEWLANVVLKLNQANPQLAARLVTPLTQWRKHGQRGQLMFSQLQRIQGATLSKDVFEVVNKALT</sequence>
<proteinExistence type="inferred from homology"/>
<dbReference type="InterPro" id="IPR024601">
    <property type="entry name" value="Peptidase_M1_pepN_C"/>
</dbReference>
<feature type="domain" description="Peptidase M1 alanyl aminopeptidase Ig-like fold" evidence="14">
    <location>
        <begin position="449"/>
        <end position="556"/>
    </location>
</feature>
<evidence type="ECO:0000256" key="12">
    <source>
        <dbReference type="NCBIfam" id="TIGR02414"/>
    </source>
</evidence>
<dbReference type="Gene3D" id="1.10.390.10">
    <property type="entry name" value="Neutral Protease Domain 2"/>
    <property type="match status" value="1"/>
</dbReference>
<evidence type="ECO:0000256" key="8">
    <source>
        <dbReference type="ARBA" id="ARBA00022723"/>
    </source>
</evidence>
<keyword evidence="11" id="KW-0482">Metalloprotease</keyword>
<dbReference type="PRINTS" id="PR00756">
    <property type="entry name" value="ALADIPTASE"/>
</dbReference>
<dbReference type="InterPro" id="IPR012779">
    <property type="entry name" value="Peptidase_M1_pepN"/>
</dbReference>
<dbReference type="GO" id="GO:0008270">
    <property type="term" value="F:zinc ion binding"/>
    <property type="evidence" value="ECO:0007669"/>
    <property type="project" value="InterPro"/>
</dbReference>
<feature type="domain" description="Peptidase M1 membrane alanine aminopeptidase" evidence="13">
    <location>
        <begin position="231"/>
        <end position="444"/>
    </location>
</feature>
<dbReference type="SUPFAM" id="SSF63737">
    <property type="entry name" value="Leukotriene A4 hydrolase N-terminal domain"/>
    <property type="match status" value="1"/>
</dbReference>
<dbReference type="Pfam" id="PF11940">
    <property type="entry name" value="DUF3458"/>
    <property type="match status" value="1"/>
</dbReference>
<keyword evidence="6 17" id="KW-0031">Aminopeptidase</keyword>
<dbReference type="SUPFAM" id="SSF55486">
    <property type="entry name" value="Metalloproteases ('zincins'), catalytic domain"/>
    <property type="match status" value="1"/>
</dbReference>
<evidence type="ECO:0000256" key="7">
    <source>
        <dbReference type="ARBA" id="ARBA00022670"/>
    </source>
</evidence>
<keyword evidence="9 17" id="KW-0378">Hydrolase</keyword>
<evidence type="ECO:0000313" key="17">
    <source>
        <dbReference type="EMBL" id="MBB3168555.1"/>
    </source>
</evidence>
<dbReference type="InterPro" id="IPR038438">
    <property type="entry name" value="PepN_Ig-like_sf"/>
</dbReference>
<dbReference type="InterPro" id="IPR027268">
    <property type="entry name" value="Peptidase_M4/M1_CTD_sf"/>
</dbReference>
<dbReference type="AlphaFoldDB" id="A0A839UT73"/>
<evidence type="ECO:0000256" key="6">
    <source>
        <dbReference type="ARBA" id="ARBA00022438"/>
    </source>
</evidence>
<evidence type="ECO:0000259" key="13">
    <source>
        <dbReference type="Pfam" id="PF01433"/>
    </source>
</evidence>
<dbReference type="Gene3D" id="3.30.2010.30">
    <property type="match status" value="1"/>
</dbReference>
<dbReference type="PANTHER" id="PTHR46322">
    <property type="entry name" value="PUROMYCIN-SENSITIVE AMINOPEPTIDASE"/>
    <property type="match status" value="1"/>
</dbReference>
<comment type="similarity">
    <text evidence="3">Belongs to the peptidase M1 family.</text>
</comment>
<evidence type="ECO:0000259" key="14">
    <source>
        <dbReference type="Pfam" id="PF11940"/>
    </source>
</evidence>
<reference evidence="17 18" key="1">
    <citation type="submission" date="2020-08" db="EMBL/GenBank/DDBJ databases">
        <title>Genomic Encyclopedia of Type Strains, Phase III (KMG-III): the genomes of soil and plant-associated and newly described type strains.</title>
        <authorList>
            <person name="Whitman W."/>
        </authorList>
    </citation>
    <scope>NUCLEOTIDE SEQUENCE [LARGE SCALE GENOMIC DNA]</scope>
    <source>
        <strain evidence="17 18">CECT 8571</strain>
    </source>
</reference>
<evidence type="ECO:0000259" key="15">
    <source>
        <dbReference type="Pfam" id="PF17432"/>
    </source>
</evidence>
<evidence type="ECO:0000256" key="3">
    <source>
        <dbReference type="ARBA" id="ARBA00010136"/>
    </source>
</evidence>
<evidence type="ECO:0000256" key="11">
    <source>
        <dbReference type="ARBA" id="ARBA00023049"/>
    </source>
</evidence>
<dbReference type="Gene3D" id="1.25.50.10">
    <property type="entry name" value="Peptidase M1, alanyl aminopeptidase, C-terminal domain"/>
    <property type="match status" value="1"/>
</dbReference>
<dbReference type="FunFam" id="3.30.2010.30:FF:000002">
    <property type="entry name" value="Putative aminopeptidase N"/>
    <property type="match status" value="1"/>
</dbReference>
<dbReference type="GO" id="GO:0008237">
    <property type="term" value="F:metallopeptidase activity"/>
    <property type="evidence" value="ECO:0007669"/>
    <property type="project" value="UniProtKB-UniRule"/>
</dbReference>
<comment type="caution">
    <text evidence="17">The sequence shown here is derived from an EMBL/GenBank/DDBJ whole genome shotgun (WGS) entry which is preliminary data.</text>
</comment>
<dbReference type="CDD" id="cd09600">
    <property type="entry name" value="M1_APN"/>
    <property type="match status" value="1"/>
</dbReference>
<dbReference type="Gene3D" id="2.60.40.1840">
    <property type="match status" value="1"/>
</dbReference>
<evidence type="ECO:0000313" key="18">
    <source>
        <dbReference type="Proteomes" id="UP000559987"/>
    </source>
</evidence>
<evidence type="ECO:0000256" key="10">
    <source>
        <dbReference type="ARBA" id="ARBA00022833"/>
    </source>
</evidence>
<evidence type="ECO:0000256" key="1">
    <source>
        <dbReference type="ARBA" id="ARBA00000098"/>
    </source>
</evidence>
<keyword evidence="10" id="KW-0862">Zinc</keyword>
<evidence type="ECO:0000256" key="5">
    <source>
        <dbReference type="ARBA" id="ARBA00015611"/>
    </source>
</evidence>
<dbReference type="Gene3D" id="2.60.40.1730">
    <property type="entry name" value="tricorn interacting facor f3 domain"/>
    <property type="match status" value="1"/>
</dbReference>
<dbReference type="EMBL" id="JACHXZ010000002">
    <property type="protein sequence ID" value="MBB3168555.1"/>
    <property type="molecule type" value="Genomic_DNA"/>
</dbReference>
<evidence type="ECO:0000256" key="2">
    <source>
        <dbReference type="ARBA" id="ARBA00001947"/>
    </source>
</evidence>
<name>A0A839UT73_9GAMM</name>
<dbReference type="InterPro" id="IPR001930">
    <property type="entry name" value="Peptidase_M1"/>
</dbReference>
<dbReference type="RefSeq" id="WP_183910029.1">
    <property type="nucleotide sequence ID" value="NZ_JACHXZ010000002.1"/>
</dbReference>
<protein>
    <recommendedName>
        <fullName evidence="5 12">Aminopeptidase N</fullName>
        <ecNumber evidence="4 12">3.4.11.2</ecNumber>
    </recommendedName>
</protein>
<feature type="domain" description="Aminopeptidase N-like N-terminal" evidence="16">
    <location>
        <begin position="27"/>
        <end position="191"/>
    </location>
</feature>